<name>A0A8J6CDG1_DIALT</name>
<feature type="region of interest" description="Disordered" evidence="1">
    <location>
        <begin position="328"/>
        <end position="348"/>
    </location>
</feature>
<keyword evidence="3" id="KW-1185">Reference proteome</keyword>
<sequence length="587" mass="61313">MDEQPAGRHPALTRAGRSGWAFHPALAPWIVPREPGNPAFGLVARVLARRAARRALWRDTSARAREERLDADLLAYALPPWVQARALLFAPSAPVSCAFDRLFAALEAGERVDVVAIGGSVTTGLTWGITSGNWTYHHKVEAWLRASWPRADVRAHNLAVAGACAADLEPCIGDAGLPARTRLVLLESAANLFSTPVPSASAQDAATADLERLVRKVLLAGVALVELATPMFWADPAARPPANERVPRDRLDKQWPRTLDSAPNHTALTPYEAAFERGAAAPEGRIAQVCCHYGVPAALQRGAYAASLGIGSAEVARLVAARCEADARAPPRAQTSPAEPHWPPPVHSERGTLALLSLMRDRIHPTEHGHAHAAQLVVRALQRALAAYLLRAARGRGGGGGGGGGARACARHGVRADGSAGAPLPPPLFAGNFATRATCARGQGLRALVEAHGPPAELATRGFRWEVETDAAGRNPKAGYVGRGEGDLLALPFILPLPSSGGADEADASHAAAGGLGLDRPTGDRPTGDRPTGERADAARADAAQARPPLGKAMVGLLRSWASGMGVAAVSCHGSCTCARCERAQSG</sequence>
<feature type="compositionally biased region" description="Low complexity" evidence="1">
    <location>
        <begin position="501"/>
        <end position="513"/>
    </location>
</feature>
<proteinExistence type="predicted"/>
<organism evidence="2 3">
    <name type="scientific">Diacronema lutheri</name>
    <name type="common">Unicellular marine alga</name>
    <name type="synonym">Monochrysis lutheri</name>
    <dbReference type="NCBI Taxonomy" id="2081491"/>
    <lineage>
        <taxon>Eukaryota</taxon>
        <taxon>Haptista</taxon>
        <taxon>Haptophyta</taxon>
        <taxon>Pavlovophyceae</taxon>
        <taxon>Pavlovales</taxon>
        <taxon>Pavlovaceae</taxon>
        <taxon>Diacronema</taxon>
    </lineage>
</organism>
<evidence type="ECO:0008006" key="4">
    <source>
        <dbReference type="Google" id="ProtNLM"/>
    </source>
</evidence>
<accession>A0A8J6CDG1</accession>
<evidence type="ECO:0000256" key="1">
    <source>
        <dbReference type="SAM" id="MobiDB-lite"/>
    </source>
</evidence>
<protein>
    <recommendedName>
        <fullName evidence="4">SGNH hydrolase-type esterase domain-containing protein</fullName>
    </recommendedName>
</protein>
<dbReference type="AlphaFoldDB" id="A0A8J6CDG1"/>
<gene>
    <name evidence="2" type="ORF">KFE25_000377</name>
</gene>
<feature type="region of interest" description="Disordered" evidence="1">
    <location>
        <begin position="501"/>
        <end position="547"/>
    </location>
</feature>
<comment type="caution">
    <text evidence="2">The sequence shown here is derived from an EMBL/GenBank/DDBJ whole genome shotgun (WGS) entry which is preliminary data.</text>
</comment>
<dbReference type="PANTHER" id="PTHR34407:SF1">
    <property type="entry name" value="SGNH HYDROLASE-TYPE ESTERASE DOMAIN-CONTAINING PROTEIN"/>
    <property type="match status" value="1"/>
</dbReference>
<dbReference type="Gene3D" id="3.40.50.1110">
    <property type="entry name" value="SGNH hydrolase"/>
    <property type="match status" value="1"/>
</dbReference>
<evidence type="ECO:0000313" key="3">
    <source>
        <dbReference type="Proteomes" id="UP000751190"/>
    </source>
</evidence>
<dbReference type="SUPFAM" id="SSF52266">
    <property type="entry name" value="SGNH hydrolase"/>
    <property type="match status" value="1"/>
</dbReference>
<dbReference type="OrthoDB" id="508378at2759"/>
<reference evidence="2" key="1">
    <citation type="submission" date="2021-05" db="EMBL/GenBank/DDBJ databases">
        <title>The genome of the haptophyte Pavlova lutheri (Diacronema luteri, Pavlovales) - a model for lipid biosynthesis in eukaryotic algae.</title>
        <authorList>
            <person name="Hulatt C.J."/>
            <person name="Posewitz M.C."/>
        </authorList>
    </citation>
    <scope>NUCLEOTIDE SEQUENCE</scope>
    <source>
        <strain evidence="2">NIVA-4/92</strain>
    </source>
</reference>
<dbReference type="Proteomes" id="UP000751190">
    <property type="component" value="Unassembled WGS sequence"/>
</dbReference>
<dbReference type="InterPro" id="IPR036514">
    <property type="entry name" value="SGNH_hydro_sf"/>
</dbReference>
<dbReference type="PANTHER" id="PTHR34407">
    <property type="entry name" value="EXPRESSED PROTEIN"/>
    <property type="match status" value="1"/>
</dbReference>
<feature type="compositionally biased region" description="Basic and acidic residues" evidence="1">
    <location>
        <begin position="521"/>
        <end position="540"/>
    </location>
</feature>
<dbReference type="EMBL" id="JAGTXO010000006">
    <property type="protein sequence ID" value="KAG8467061.1"/>
    <property type="molecule type" value="Genomic_DNA"/>
</dbReference>
<evidence type="ECO:0000313" key="2">
    <source>
        <dbReference type="EMBL" id="KAG8467061.1"/>
    </source>
</evidence>
<dbReference type="CDD" id="cd00229">
    <property type="entry name" value="SGNH_hydrolase"/>
    <property type="match status" value="1"/>
</dbReference>